<keyword evidence="3" id="KW-0812">Transmembrane</keyword>
<comment type="caution">
    <text evidence="4">The sequence shown here is derived from an EMBL/GenBank/DDBJ whole genome shotgun (WGS) entry which is preliminary data.</text>
</comment>
<keyword evidence="3" id="KW-0472">Membrane</keyword>
<protein>
    <recommendedName>
        <fullName evidence="6">DUF2637 domain-containing protein</fullName>
    </recommendedName>
</protein>
<keyword evidence="3" id="KW-1133">Transmembrane helix</keyword>
<accession>A0ABW0UQ14</accession>
<feature type="transmembrane region" description="Helical" evidence="3">
    <location>
        <begin position="188"/>
        <end position="209"/>
    </location>
</feature>
<feature type="transmembrane region" description="Helical" evidence="3">
    <location>
        <begin position="157"/>
        <end position="176"/>
    </location>
</feature>
<evidence type="ECO:0000313" key="5">
    <source>
        <dbReference type="Proteomes" id="UP001596154"/>
    </source>
</evidence>
<dbReference type="Proteomes" id="UP001596154">
    <property type="component" value="Unassembled WGS sequence"/>
</dbReference>
<evidence type="ECO:0000256" key="2">
    <source>
        <dbReference type="SAM" id="MobiDB-lite"/>
    </source>
</evidence>
<evidence type="ECO:0008006" key="6">
    <source>
        <dbReference type="Google" id="ProtNLM"/>
    </source>
</evidence>
<name>A0ABW0UQ14_9ACTN</name>
<feature type="transmembrane region" description="Helical" evidence="3">
    <location>
        <begin position="132"/>
        <end position="151"/>
    </location>
</feature>
<proteinExistence type="predicted"/>
<feature type="coiled-coil region" evidence="1">
    <location>
        <begin position="250"/>
        <end position="296"/>
    </location>
</feature>
<feature type="compositionally biased region" description="Basic and acidic residues" evidence="2">
    <location>
        <begin position="90"/>
        <end position="107"/>
    </location>
</feature>
<evidence type="ECO:0000313" key="4">
    <source>
        <dbReference type="EMBL" id="MFC5634712.1"/>
    </source>
</evidence>
<dbReference type="RefSeq" id="WP_381020811.1">
    <property type="nucleotide sequence ID" value="NZ_JBHSNY010000004.1"/>
</dbReference>
<dbReference type="EMBL" id="JBHSNY010000004">
    <property type="protein sequence ID" value="MFC5634712.1"/>
    <property type="molecule type" value="Genomic_DNA"/>
</dbReference>
<feature type="region of interest" description="Disordered" evidence="2">
    <location>
        <begin position="352"/>
        <end position="418"/>
    </location>
</feature>
<evidence type="ECO:0000256" key="1">
    <source>
        <dbReference type="SAM" id="Coils"/>
    </source>
</evidence>
<keyword evidence="5" id="KW-1185">Reference proteome</keyword>
<feature type="compositionally biased region" description="Low complexity" evidence="2">
    <location>
        <begin position="397"/>
        <end position="418"/>
    </location>
</feature>
<feature type="region of interest" description="Disordered" evidence="2">
    <location>
        <begin position="90"/>
        <end position="110"/>
    </location>
</feature>
<gene>
    <name evidence="4" type="ORF">ACFPZJ_13175</name>
</gene>
<keyword evidence="1" id="KW-0175">Coiled coil</keyword>
<feature type="region of interest" description="Disordered" evidence="2">
    <location>
        <begin position="1"/>
        <end position="20"/>
    </location>
</feature>
<evidence type="ECO:0000256" key="3">
    <source>
        <dbReference type="SAM" id="Phobius"/>
    </source>
</evidence>
<organism evidence="4 5">
    <name type="scientific">Streptomyces bullii</name>
    <dbReference type="NCBI Taxonomy" id="349910"/>
    <lineage>
        <taxon>Bacteria</taxon>
        <taxon>Bacillati</taxon>
        <taxon>Actinomycetota</taxon>
        <taxon>Actinomycetes</taxon>
        <taxon>Kitasatosporales</taxon>
        <taxon>Streptomycetaceae</taxon>
        <taxon>Streptomyces</taxon>
    </lineage>
</organism>
<reference evidence="5" key="1">
    <citation type="journal article" date="2019" name="Int. J. Syst. Evol. Microbiol.">
        <title>The Global Catalogue of Microorganisms (GCM) 10K type strain sequencing project: providing services to taxonomists for standard genome sequencing and annotation.</title>
        <authorList>
            <consortium name="The Broad Institute Genomics Platform"/>
            <consortium name="The Broad Institute Genome Sequencing Center for Infectious Disease"/>
            <person name="Wu L."/>
            <person name="Ma J."/>
        </authorList>
    </citation>
    <scope>NUCLEOTIDE SEQUENCE [LARGE SCALE GENOMIC DNA]</scope>
    <source>
        <strain evidence="5">CGMCC 4.7248</strain>
    </source>
</reference>
<sequence>MTATSFEKVNGTPLAEPRFDPRALAEAEAIRTRAAADAEAARIKAEGEAEAERIKAAEEARKQRIANDKAEARAREEQAAREARIAKLNREREEQERAAREAEEKAAAQEQAEAAKAAEVAAAEEQWRQYALRFYVVCSIVALPVQIAAFYNPNALWLMAAPIMLEGGAWVVLKGARAAATDRRPHWHYRLIAWCLAFIAASINLWHGLHAFDPATAISTAFASIAGPGVYDLHEHGQIRKRDGALTRKQRKAQAKAERAEAARKAAEEKRRAAEKEAAECAAAEAAEKLAQARAKEFPKVWQHALRLAAALGETTVTEAVWRRAHRDVEGADPAESAEIIRLRNAAEARVEAARQKRPVNGSTQQVASQVPGAKKPRVYNPPARRGRRTKGDVKYAPAARRQAAITAKQTAAKKGSQ</sequence>